<keyword evidence="8" id="KW-1185">Reference proteome</keyword>
<dbReference type="GO" id="GO:0016020">
    <property type="term" value="C:membrane"/>
    <property type="evidence" value="ECO:0007669"/>
    <property type="project" value="UniProtKB-SubCell"/>
</dbReference>
<accession>A0A1I3MZT3</accession>
<organism evidence="7 8">
    <name type="scientific">Celeribacter halophilus</name>
    <dbReference type="NCBI Taxonomy" id="576117"/>
    <lineage>
        <taxon>Bacteria</taxon>
        <taxon>Pseudomonadati</taxon>
        <taxon>Pseudomonadota</taxon>
        <taxon>Alphaproteobacteria</taxon>
        <taxon>Rhodobacterales</taxon>
        <taxon>Roseobacteraceae</taxon>
        <taxon>Celeribacter</taxon>
    </lineage>
</organism>
<dbReference type="EMBL" id="FORY01000001">
    <property type="protein sequence ID" value="SFJ02477.1"/>
    <property type="molecule type" value="Genomic_DNA"/>
</dbReference>
<gene>
    <name evidence="7" type="ORF">SAMN04488138_101220</name>
</gene>
<keyword evidence="3 6" id="KW-0812">Transmembrane</keyword>
<dbReference type="STRING" id="576117.SAMN04488138_101220"/>
<name>A0A1I3MZT3_9RHOB</name>
<comment type="subcellular location">
    <subcellularLocation>
        <location evidence="1">Membrane</location>
        <topology evidence="1">Multi-pass membrane protein</topology>
    </subcellularLocation>
</comment>
<proteinExistence type="inferred from homology"/>
<dbReference type="Pfam" id="PF07947">
    <property type="entry name" value="YhhN"/>
    <property type="match status" value="1"/>
</dbReference>
<evidence type="ECO:0000256" key="5">
    <source>
        <dbReference type="ARBA" id="ARBA00023136"/>
    </source>
</evidence>
<evidence type="ECO:0000256" key="2">
    <source>
        <dbReference type="ARBA" id="ARBA00007375"/>
    </source>
</evidence>
<dbReference type="Proteomes" id="UP000183299">
    <property type="component" value="Unassembled WGS sequence"/>
</dbReference>
<evidence type="ECO:0000256" key="6">
    <source>
        <dbReference type="SAM" id="Phobius"/>
    </source>
</evidence>
<evidence type="ECO:0000256" key="3">
    <source>
        <dbReference type="ARBA" id="ARBA00022692"/>
    </source>
</evidence>
<dbReference type="PANTHER" id="PTHR31885:SF6">
    <property type="entry name" value="GH04784P"/>
    <property type="match status" value="1"/>
</dbReference>
<keyword evidence="5 6" id="KW-0472">Membrane</keyword>
<evidence type="ECO:0000313" key="8">
    <source>
        <dbReference type="Proteomes" id="UP000183299"/>
    </source>
</evidence>
<dbReference type="AlphaFoldDB" id="A0A1I3MZT3"/>
<protein>
    <submittedName>
        <fullName evidence="7">Uncharacterized membrane protein YhhN</fullName>
    </submittedName>
</protein>
<sequence length="232" mass="24475">MLELVLLTLAGLSALSYLPLTASAPSMWRSGIKTLPLSLFAFVAFWGGGPVWLIVGLTFSALGDFALSCTGSDTRSDTALSRTGSGSAEHAFLLGLVSFAAAHLCYAIMFWGSVETVSWPAIASLAVLALSTEVWLAPYTGALRGPVRGYVLLICVMTGLALSLPAGLRLASVGAVLFLCSDLVLSLQLFRMGQNTWQARGAGYLLWGLYILGQGAILFAFLGRFGEVWGLS</sequence>
<dbReference type="InterPro" id="IPR012506">
    <property type="entry name" value="TMEM86B-like"/>
</dbReference>
<feature type="transmembrane region" description="Helical" evidence="6">
    <location>
        <begin position="202"/>
        <end position="222"/>
    </location>
</feature>
<feature type="transmembrane region" description="Helical" evidence="6">
    <location>
        <begin position="39"/>
        <end position="62"/>
    </location>
</feature>
<evidence type="ECO:0000256" key="1">
    <source>
        <dbReference type="ARBA" id="ARBA00004141"/>
    </source>
</evidence>
<comment type="similarity">
    <text evidence="2">Belongs to the TMEM86 family.</text>
</comment>
<evidence type="ECO:0000256" key="4">
    <source>
        <dbReference type="ARBA" id="ARBA00022989"/>
    </source>
</evidence>
<feature type="transmembrane region" description="Helical" evidence="6">
    <location>
        <begin position="91"/>
        <end position="111"/>
    </location>
</feature>
<evidence type="ECO:0000313" key="7">
    <source>
        <dbReference type="EMBL" id="SFJ02477.1"/>
    </source>
</evidence>
<dbReference type="PANTHER" id="PTHR31885">
    <property type="entry name" value="GH04784P"/>
    <property type="match status" value="1"/>
</dbReference>
<dbReference type="GO" id="GO:0016787">
    <property type="term" value="F:hydrolase activity"/>
    <property type="evidence" value="ECO:0007669"/>
    <property type="project" value="TreeGrafter"/>
</dbReference>
<reference evidence="7 8" key="1">
    <citation type="submission" date="2016-10" db="EMBL/GenBank/DDBJ databases">
        <authorList>
            <person name="de Groot N.N."/>
        </authorList>
    </citation>
    <scope>NUCLEOTIDE SEQUENCE [LARGE SCALE GENOMIC DNA]</scope>
    <source>
        <strain evidence="7 8">CGMCC 1.8891</strain>
    </source>
</reference>
<keyword evidence="4 6" id="KW-1133">Transmembrane helix</keyword>
<feature type="transmembrane region" description="Helical" evidence="6">
    <location>
        <begin position="117"/>
        <end position="137"/>
    </location>
</feature>